<protein>
    <submittedName>
        <fullName evidence="1">Uncharacterized protein</fullName>
    </submittedName>
</protein>
<evidence type="ECO:0000313" key="1">
    <source>
        <dbReference type="EMBL" id="VEL24663.1"/>
    </source>
</evidence>
<dbReference type="Proteomes" id="UP000784294">
    <property type="component" value="Unassembled WGS sequence"/>
</dbReference>
<keyword evidence="2" id="KW-1185">Reference proteome</keyword>
<accession>A0A448X058</accession>
<name>A0A448X058_9PLAT</name>
<reference evidence="1" key="1">
    <citation type="submission" date="2018-11" db="EMBL/GenBank/DDBJ databases">
        <authorList>
            <consortium name="Pathogen Informatics"/>
        </authorList>
    </citation>
    <scope>NUCLEOTIDE SEQUENCE</scope>
</reference>
<evidence type="ECO:0000313" key="2">
    <source>
        <dbReference type="Proteomes" id="UP000784294"/>
    </source>
</evidence>
<proteinExistence type="predicted"/>
<dbReference type="EMBL" id="CAAALY010068917">
    <property type="protein sequence ID" value="VEL24663.1"/>
    <property type="molecule type" value="Genomic_DNA"/>
</dbReference>
<dbReference type="AlphaFoldDB" id="A0A448X058"/>
<comment type="caution">
    <text evidence="1">The sequence shown here is derived from an EMBL/GenBank/DDBJ whole genome shotgun (WGS) entry which is preliminary data.</text>
</comment>
<gene>
    <name evidence="1" type="ORF">PXEA_LOCUS18103</name>
</gene>
<sequence>MHSFTLIVVGLSVNSADMLSADMSVSALFIHELYQRRRNRQFMQQSRQFGYRPVCSDTAPLGASQIASRRWCFGNSGTAVGPTIDSGQSNGPGVSFSHTVAGIYSQASRTFEPGIGYLPAYQTQPTCFPSLSGQPPPLPGVYRTQAPGVDSLGLGDIQGIVCEDQGVIRNTKLEATSLGKLLILT</sequence>
<organism evidence="1 2">
    <name type="scientific">Protopolystoma xenopodis</name>
    <dbReference type="NCBI Taxonomy" id="117903"/>
    <lineage>
        <taxon>Eukaryota</taxon>
        <taxon>Metazoa</taxon>
        <taxon>Spiralia</taxon>
        <taxon>Lophotrochozoa</taxon>
        <taxon>Platyhelminthes</taxon>
        <taxon>Monogenea</taxon>
        <taxon>Polyopisthocotylea</taxon>
        <taxon>Polystomatidea</taxon>
        <taxon>Polystomatidae</taxon>
        <taxon>Protopolystoma</taxon>
    </lineage>
</organism>